<keyword evidence="1" id="KW-0813">Transport</keyword>
<keyword evidence="10" id="KW-1185">Reference proteome</keyword>
<keyword evidence="6" id="KW-0029">Amino-acid transport</keyword>
<accession>A0ABW1YDM1</accession>
<dbReference type="InterPro" id="IPR017871">
    <property type="entry name" value="ABC_transporter-like_CS"/>
</dbReference>
<evidence type="ECO:0000256" key="7">
    <source>
        <dbReference type="ARBA" id="ARBA00023136"/>
    </source>
</evidence>
<protein>
    <submittedName>
        <fullName evidence="9">Methionine ABC transporter ATP-binding protein</fullName>
    </submittedName>
</protein>
<dbReference type="SMART" id="SM00382">
    <property type="entry name" value="AAA"/>
    <property type="match status" value="1"/>
</dbReference>
<dbReference type="PANTHER" id="PTHR43166">
    <property type="entry name" value="AMINO ACID IMPORT ATP-BINDING PROTEIN"/>
    <property type="match status" value="1"/>
</dbReference>
<evidence type="ECO:0000256" key="5">
    <source>
        <dbReference type="ARBA" id="ARBA00022967"/>
    </source>
</evidence>
<name>A0ABW1YDM1_9DEIO</name>
<evidence type="ECO:0000259" key="8">
    <source>
        <dbReference type="PROSITE" id="PS50893"/>
    </source>
</evidence>
<dbReference type="GO" id="GO:0005524">
    <property type="term" value="F:ATP binding"/>
    <property type="evidence" value="ECO:0007669"/>
    <property type="project" value="UniProtKB-KW"/>
</dbReference>
<dbReference type="PROSITE" id="PS00211">
    <property type="entry name" value="ABC_TRANSPORTER_1"/>
    <property type="match status" value="1"/>
</dbReference>
<keyword evidence="2" id="KW-1003">Cell membrane</keyword>
<evidence type="ECO:0000313" key="10">
    <source>
        <dbReference type="Proteomes" id="UP001596297"/>
    </source>
</evidence>
<keyword evidence="7" id="KW-0472">Membrane</keyword>
<keyword evidence="3" id="KW-0547">Nucleotide-binding</keyword>
<dbReference type="InterPro" id="IPR003593">
    <property type="entry name" value="AAA+_ATPase"/>
</dbReference>
<dbReference type="InterPro" id="IPR027417">
    <property type="entry name" value="P-loop_NTPase"/>
</dbReference>
<evidence type="ECO:0000256" key="3">
    <source>
        <dbReference type="ARBA" id="ARBA00022741"/>
    </source>
</evidence>
<gene>
    <name evidence="9" type="ORF">ACFP81_10820</name>
</gene>
<evidence type="ECO:0000313" key="9">
    <source>
        <dbReference type="EMBL" id="MFC6592441.1"/>
    </source>
</evidence>
<dbReference type="PROSITE" id="PS50893">
    <property type="entry name" value="ABC_TRANSPORTER_2"/>
    <property type="match status" value="1"/>
</dbReference>
<keyword evidence="4 9" id="KW-0067">ATP-binding</keyword>
<dbReference type="InterPro" id="IPR003439">
    <property type="entry name" value="ABC_transporter-like_ATP-bd"/>
</dbReference>
<evidence type="ECO:0000256" key="4">
    <source>
        <dbReference type="ARBA" id="ARBA00022840"/>
    </source>
</evidence>
<dbReference type="Proteomes" id="UP001596297">
    <property type="component" value="Unassembled WGS sequence"/>
</dbReference>
<proteinExistence type="predicted"/>
<keyword evidence="5" id="KW-1278">Translocase</keyword>
<organism evidence="9 10">
    <name type="scientific">Deinococcus lacus</name>
    <dbReference type="NCBI Taxonomy" id="392561"/>
    <lineage>
        <taxon>Bacteria</taxon>
        <taxon>Thermotogati</taxon>
        <taxon>Deinococcota</taxon>
        <taxon>Deinococci</taxon>
        <taxon>Deinococcales</taxon>
        <taxon>Deinococcaceae</taxon>
        <taxon>Deinococcus</taxon>
    </lineage>
</organism>
<dbReference type="EMBL" id="JBHSWD010000001">
    <property type="protein sequence ID" value="MFC6592441.1"/>
    <property type="molecule type" value="Genomic_DNA"/>
</dbReference>
<dbReference type="Gene3D" id="3.40.50.300">
    <property type="entry name" value="P-loop containing nucleotide triphosphate hydrolases"/>
    <property type="match status" value="1"/>
</dbReference>
<dbReference type="Pfam" id="PF00005">
    <property type="entry name" value="ABC_tran"/>
    <property type="match status" value="1"/>
</dbReference>
<dbReference type="RefSeq" id="WP_380083472.1">
    <property type="nucleotide sequence ID" value="NZ_JBHSWD010000001.1"/>
</dbReference>
<dbReference type="PANTHER" id="PTHR43166:SF30">
    <property type="entry name" value="METHIONINE IMPORT ATP-BINDING PROTEIN METN"/>
    <property type="match status" value="1"/>
</dbReference>
<feature type="domain" description="ABC transporter" evidence="8">
    <location>
        <begin position="22"/>
        <end position="257"/>
    </location>
</feature>
<evidence type="ECO:0000256" key="2">
    <source>
        <dbReference type="ARBA" id="ARBA00022475"/>
    </source>
</evidence>
<sequence length="345" mass="36575">MPLATVSLPGRDPASLPASSALELRGITKYFGGYPALSDLTLSVPRGSRTGIIGRSGAGKSTLVRLLSGLETPDSGELYRNGENLLALSPAQARARQRRTGLVFQHFNLLSQRTALHNVALPLELAGVSAKKREALAHEALTQVGLGELVGRYPAQLSGGQKQRVGIARALVTGPDLLLADEATSALDPETSASILELLIRLQRERDLTLVIVTHQMEVIRSVATHVAVLDQGHLAESGETKQLLAQPRHAVTRALLGAAPQVHLAAGQVLRQVTLPALDAAVLARLAALGGSVVEAHQGRGQTACWLAVPESVSLADLWAQMLAPKRAWHDPRFHLAAAWKGCP</sequence>
<reference evidence="10" key="1">
    <citation type="journal article" date="2019" name="Int. J. Syst. Evol. Microbiol.">
        <title>The Global Catalogue of Microorganisms (GCM) 10K type strain sequencing project: providing services to taxonomists for standard genome sequencing and annotation.</title>
        <authorList>
            <consortium name="The Broad Institute Genomics Platform"/>
            <consortium name="The Broad Institute Genome Sequencing Center for Infectious Disease"/>
            <person name="Wu L."/>
            <person name="Ma J."/>
        </authorList>
    </citation>
    <scope>NUCLEOTIDE SEQUENCE [LARGE SCALE GENOMIC DNA]</scope>
    <source>
        <strain evidence="10">CGMCC 1.15772</strain>
    </source>
</reference>
<evidence type="ECO:0000256" key="6">
    <source>
        <dbReference type="ARBA" id="ARBA00022970"/>
    </source>
</evidence>
<dbReference type="InterPro" id="IPR050086">
    <property type="entry name" value="MetN_ABC_transporter-like"/>
</dbReference>
<dbReference type="SUPFAM" id="SSF52540">
    <property type="entry name" value="P-loop containing nucleoside triphosphate hydrolases"/>
    <property type="match status" value="1"/>
</dbReference>
<evidence type="ECO:0000256" key="1">
    <source>
        <dbReference type="ARBA" id="ARBA00022448"/>
    </source>
</evidence>
<comment type="caution">
    <text evidence="9">The sequence shown here is derived from an EMBL/GenBank/DDBJ whole genome shotgun (WGS) entry which is preliminary data.</text>
</comment>